<protein>
    <submittedName>
        <fullName evidence="2">Uncharacterized protein</fullName>
    </submittedName>
</protein>
<feature type="region of interest" description="Disordered" evidence="1">
    <location>
        <begin position="1"/>
        <end position="36"/>
    </location>
</feature>
<dbReference type="EMBL" id="BJNT01000015">
    <property type="protein sequence ID" value="GEC86680.1"/>
    <property type="molecule type" value="Genomic_DNA"/>
</dbReference>
<organism evidence="2 3">
    <name type="scientific">Corynebacterium variabile</name>
    <dbReference type="NCBI Taxonomy" id="1727"/>
    <lineage>
        <taxon>Bacteria</taxon>
        <taxon>Bacillati</taxon>
        <taxon>Actinomycetota</taxon>
        <taxon>Actinomycetes</taxon>
        <taxon>Mycobacteriales</taxon>
        <taxon>Corynebacteriaceae</taxon>
        <taxon>Corynebacterium</taxon>
    </lineage>
</organism>
<dbReference type="Proteomes" id="UP000319986">
    <property type="component" value="Unassembled WGS sequence"/>
</dbReference>
<dbReference type="RefSeq" id="WP_014009352.1">
    <property type="nucleotide sequence ID" value="NZ_FAUH01000005.1"/>
</dbReference>
<reference evidence="2 3" key="1">
    <citation type="submission" date="2019-06" db="EMBL/GenBank/DDBJ databases">
        <title>Whole genome shotgun sequence of Corynebacterium variabile NBRC 15286.</title>
        <authorList>
            <person name="Hosoyama A."/>
            <person name="Uohara A."/>
            <person name="Ohji S."/>
            <person name="Ichikawa N."/>
        </authorList>
    </citation>
    <scope>NUCLEOTIDE SEQUENCE [LARGE SCALE GENOMIC DNA]</scope>
    <source>
        <strain evidence="2 3">NBRC 15286</strain>
    </source>
</reference>
<dbReference type="AlphaFoldDB" id="A0A4Y4C6E2"/>
<evidence type="ECO:0000313" key="2">
    <source>
        <dbReference type="EMBL" id="GEC86680.1"/>
    </source>
</evidence>
<sequence>MEDAMDASGQFPDYSFGQVDPNWTEEDAMRGGNVGNAEIGGAGTAANCDGFQGAHEDSEALNC</sequence>
<gene>
    <name evidence="2" type="ORF">CVA01_19940</name>
</gene>
<evidence type="ECO:0000313" key="3">
    <source>
        <dbReference type="Proteomes" id="UP000319986"/>
    </source>
</evidence>
<accession>A0A4Y4C6E2</accession>
<comment type="caution">
    <text evidence="2">The sequence shown here is derived from an EMBL/GenBank/DDBJ whole genome shotgun (WGS) entry which is preliminary data.</text>
</comment>
<proteinExistence type="predicted"/>
<name>A0A4Y4C6E2_9CORY</name>
<evidence type="ECO:0000256" key="1">
    <source>
        <dbReference type="SAM" id="MobiDB-lite"/>
    </source>
</evidence>